<feature type="transmembrane region" description="Helical" evidence="7">
    <location>
        <begin position="254"/>
        <end position="271"/>
    </location>
</feature>
<keyword evidence="6 7" id="KW-0472">Membrane</keyword>
<feature type="transmembrane region" description="Helical" evidence="7">
    <location>
        <begin position="368"/>
        <end position="390"/>
    </location>
</feature>
<dbReference type="AlphaFoldDB" id="A0A2A6DYD2"/>
<dbReference type="PANTHER" id="PTHR43124">
    <property type="entry name" value="PURINE EFFLUX PUMP PBUE"/>
    <property type="match status" value="1"/>
</dbReference>
<evidence type="ECO:0000256" key="6">
    <source>
        <dbReference type="ARBA" id="ARBA00023136"/>
    </source>
</evidence>
<keyword evidence="4 7" id="KW-0812">Transmembrane</keyword>
<proteinExistence type="predicted"/>
<dbReference type="InterPro" id="IPR050189">
    <property type="entry name" value="MFS_Efflux_Transporters"/>
</dbReference>
<keyword evidence="5 7" id="KW-1133">Transmembrane helix</keyword>
<evidence type="ECO:0000256" key="3">
    <source>
        <dbReference type="ARBA" id="ARBA00022475"/>
    </source>
</evidence>
<evidence type="ECO:0000259" key="8">
    <source>
        <dbReference type="PROSITE" id="PS50850"/>
    </source>
</evidence>
<evidence type="ECO:0000313" key="10">
    <source>
        <dbReference type="Proteomes" id="UP000243688"/>
    </source>
</evidence>
<keyword evidence="3" id="KW-1003">Cell membrane</keyword>
<dbReference type="Proteomes" id="UP000243688">
    <property type="component" value="Unassembled WGS sequence"/>
</dbReference>
<evidence type="ECO:0000256" key="2">
    <source>
        <dbReference type="ARBA" id="ARBA00022448"/>
    </source>
</evidence>
<dbReference type="EMBL" id="MOXJ01000034">
    <property type="protein sequence ID" value="PDO09576.1"/>
    <property type="molecule type" value="Genomic_DNA"/>
</dbReference>
<dbReference type="InterPro" id="IPR001958">
    <property type="entry name" value="Tet-R_TetA/multi-R_MdtG-like"/>
</dbReference>
<evidence type="ECO:0000313" key="9">
    <source>
        <dbReference type="EMBL" id="PDO09576.1"/>
    </source>
</evidence>
<evidence type="ECO:0000256" key="1">
    <source>
        <dbReference type="ARBA" id="ARBA00004651"/>
    </source>
</evidence>
<feature type="transmembrane region" description="Helical" evidence="7">
    <location>
        <begin position="43"/>
        <end position="63"/>
    </location>
</feature>
<keyword evidence="2" id="KW-0813">Transport</keyword>
<comment type="caution">
    <text evidence="9">The sequence shown here is derived from an EMBL/GenBank/DDBJ whole genome shotgun (WGS) entry which is preliminary data.</text>
</comment>
<dbReference type="InterPro" id="IPR020846">
    <property type="entry name" value="MFS_dom"/>
</dbReference>
<feature type="transmembrane region" description="Helical" evidence="7">
    <location>
        <begin position="12"/>
        <end position="31"/>
    </location>
</feature>
<feature type="transmembrane region" description="Helical" evidence="7">
    <location>
        <begin position="75"/>
        <end position="96"/>
    </location>
</feature>
<feature type="transmembrane region" description="Helical" evidence="7">
    <location>
        <begin position="342"/>
        <end position="362"/>
    </location>
</feature>
<dbReference type="PRINTS" id="PR01035">
    <property type="entry name" value="TCRTETA"/>
</dbReference>
<feature type="transmembrane region" description="Helical" evidence="7">
    <location>
        <begin position="309"/>
        <end position="330"/>
    </location>
</feature>
<comment type="subcellular location">
    <subcellularLocation>
        <location evidence="1">Cell membrane</location>
        <topology evidence="1">Multi-pass membrane protein</topology>
    </subcellularLocation>
</comment>
<dbReference type="PROSITE" id="PS50850">
    <property type="entry name" value="MFS"/>
    <property type="match status" value="1"/>
</dbReference>
<dbReference type="SUPFAM" id="SSF103473">
    <property type="entry name" value="MFS general substrate transporter"/>
    <property type="match status" value="1"/>
</dbReference>
<organism evidence="9 10">
    <name type="scientific">Candidatus Reconcilbacillus cellulovorans</name>
    <dbReference type="NCBI Taxonomy" id="1906605"/>
    <lineage>
        <taxon>Bacteria</taxon>
        <taxon>Bacillati</taxon>
        <taxon>Bacillota</taxon>
        <taxon>Bacilli</taxon>
        <taxon>Bacillales</taxon>
        <taxon>Paenibacillaceae</taxon>
        <taxon>Candidatus Reconcilbacillus</taxon>
    </lineage>
</organism>
<dbReference type="Pfam" id="PF07690">
    <property type="entry name" value="MFS_1"/>
    <property type="match status" value="1"/>
</dbReference>
<reference evidence="9 10" key="1">
    <citation type="submission" date="2016-12" db="EMBL/GenBank/DDBJ databases">
        <title>Candidatus Reconcilibacillus cellulovorans genome.</title>
        <authorList>
            <person name="Kolinko S."/>
            <person name="Wu Y.-W."/>
            <person name="Tachea F."/>
            <person name="Denzel E."/>
            <person name="Hiras J."/>
            <person name="Baecker N."/>
            <person name="Chan L.J."/>
            <person name="Eichorst S.A."/>
            <person name="Frey D."/>
            <person name="Adams P.D."/>
            <person name="Pray T."/>
            <person name="Tanjore D."/>
            <person name="Petzold C.J."/>
            <person name="Gladden J.M."/>
            <person name="Simmons B.A."/>
            <person name="Singer S.W."/>
        </authorList>
    </citation>
    <scope>NUCLEOTIDE SEQUENCE [LARGE SCALE GENOMIC DNA]</scope>
    <source>
        <strain evidence="9">JTherm</strain>
    </source>
</reference>
<accession>A0A2A6DYD2</accession>
<dbReference type="PANTHER" id="PTHR43124:SF3">
    <property type="entry name" value="CHLORAMPHENICOL EFFLUX PUMP RV0191"/>
    <property type="match status" value="1"/>
</dbReference>
<feature type="transmembrane region" description="Helical" evidence="7">
    <location>
        <begin position="214"/>
        <end position="234"/>
    </location>
</feature>
<dbReference type="GO" id="GO:0005886">
    <property type="term" value="C:plasma membrane"/>
    <property type="evidence" value="ECO:0007669"/>
    <property type="project" value="UniProtKB-SubCell"/>
</dbReference>
<protein>
    <submittedName>
        <fullName evidence="9">MFS transporter</fullName>
    </submittedName>
</protein>
<gene>
    <name evidence="9" type="ORF">BLM47_11770</name>
</gene>
<feature type="domain" description="Major facilitator superfamily (MFS) profile" evidence="8">
    <location>
        <begin position="9"/>
        <end position="396"/>
    </location>
</feature>
<feature type="transmembrane region" description="Helical" evidence="7">
    <location>
        <begin position="283"/>
        <end position="303"/>
    </location>
</feature>
<dbReference type="GO" id="GO:0022857">
    <property type="term" value="F:transmembrane transporter activity"/>
    <property type="evidence" value="ECO:0007669"/>
    <property type="project" value="InterPro"/>
</dbReference>
<dbReference type="CDD" id="cd17474">
    <property type="entry name" value="MFS_YfmO_like"/>
    <property type="match status" value="1"/>
</dbReference>
<name>A0A2A6DYD2_9BACL</name>
<dbReference type="InterPro" id="IPR011701">
    <property type="entry name" value="MFS"/>
</dbReference>
<evidence type="ECO:0000256" key="7">
    <source>
        <dbReference type="SAM" id="Phobius"/>
    </source>
</evidence>
<dbReference type="InterPro" id="IPR036259">
    <property type="entry name" value="MFS_trans_sf"/>
</dbReference>
<evidence type="ECO:0000256" key="5">
    <source>
        <dbReference type="ARBA" id="ARBA00022989"/>
    </source>
</evidence>
<dbReference type="Gene3D" id="1.20.1250.20">
    <property type="entry name" value="MFS general substrate transporter like domains"/>
    <property type="match status" value="1"/>
</dbReference>
<sequence>MTSETRIGELAAFASVPVVLVLGNSMLVPVLPDIERHLGVTRFQASLVITLFSLAAGLSIPVVGYLSDRFSRKKVLLAALGLYGVSGVVAGFGALWGSYPVLIAARALQGIGAAGTAPVAMAMIGDRYEGAAESKALGLVEAANGTGKVLSPILGSLFALIVWHAVFFAFPAFCAIAVGLVWLQIKDKQAPTPPPPLGRYVADIRRVFREKGRWLTAAFFAGALGLFVLFGVLFYLSDVLEKPPHNIDGVRKGLVLAVPLLGSVTASYLTGAHIRKNGKRMRMLMLTGLALSSAALATAVALYARLYPLIALLSLCGVGIGMLLPCLNTLITGAVGRDERGLITSIYNGLRFLGVALGPLLFERMMAVSHRTVFVATALLSAAALALVFFRIRPDRQVE</sequence>
<evidence type="ECO:0000256" key="4">
    <source>
        <dbReference type="ARBA" id="ARBA00022692"/>
    </source>
</evidence>
<feature type="transmembrane region" description="Helical" evidence="7">
    <location>
        <begin position="157"/>
        <end position="183"/>
    </location>
</feature>